<dbReference type="AlphaFoldDB" id="A0A5C3QA60"/>
<evidence type="ECO:0000313" key="2">
    <source>
        <dbReference type="EMBL" id="TFK95343.1"/>
    </source>
</evidence>
<evidence type="ECO:0000256" key="1">
    <source>
        <dbReference type="SAM" id="MobiDB-lite"/>
    </source>
</evidence>
<gene>
    <name evidence="2" type="ORF">BDV98DRAFT_598697</name>
</gene>
<dbReference type="Gene3D" id="1.20.1280.50">
    <property type="match status" value="1"/>
</dbReference>
<evidence type="ECO:0000313" key="3">
    <source>
        <dbReference type="Proteomes" id="UP000305067"/>
    </source>
</evidence>
<dbReference type="Proteomes" id="UP000305067">
    <property type="component" value="Unassembled WGS sequence"/>
</dbReference>
<name>A0A5C3QA60_9AGAR</name>
<organism evidence="2 3">
    <name type="scientific">Pterulicium gracile</name>
    <dbReference type="NCBI Taxonomy" id="1884261"/>
    <lineage>
        <taxon>Eukaryota</taxon>
        <taxon>Fungi</taxon>
        <taxon>Dikarya</taxon>
        <taxon>Basidiomycota</taxon>
        <taxon>Agaricomycotina</taxon>
        <taxon>Agaricomycetes</taxon>
        <taxon>Agaricomycetidae</taxon>
        <taxon>Agaricales</taxon>
        <taxon>Pleurotineae</taxon>
        <taxon>Pterulaceae</taxon>
        <taxon>Pterulicium</taxon>
    </lineage>
</organism>
<dbReference type="EMBL" id="ML178891">
    <property type="protein sequence ID" value="TFK95343.1"/>
    <property type="molecule type" value="Genomic_DNA"/>
</dbReference>
<dbReference type="SUPFAM" id="SSF81383">
    <property type="entry name" value="F-box domain"/>
    <property type="match status" value="1"/>
</dbReference>
<dbReference type="InterPro" id="IPR036047">
    <property type="entry name" value="F-box-like_dom_sf"/>
</dbReference>
<feature type="region of interest" description="Disordered" evidence="1">
    <location>
        <begin position="341"/>
        <end position="364"/>
    </location>
</feature>
<sequence>MAPDKCRLCQFPDLMSYTPDLQSRLFNQSLDFSPSELASADDLRKDLADRISTIETAIDQLNIVKHQIQIQLNRQTNLVAPIHRLPDDIFIPIFQSVVDETPTGMPDDDRAIIREFRTAAPWSCASVCKRWRIVCLSRPQLWSRIIQWDLPWILPKRAIRRDVPRTLPNIARFQNHRIEKQLTRCGTSSLTGVLGGFGTITRRDLWECDESALSILCDAIPRFRQLELWGGQFLGTLLDRTVGFDSLETLLVQSQWLDRNRDVSFRNAPITSLTFHGMPRIEDSDDAQLYHNLVSWTPITTLDYSCVGFGEIPLHDLMRTLSLTPHLSYLTLSPDSTSTIDNRNLGMNGNSMAPSPFPTSDTFE</sequence>
<keyword evidence="3" id="KW-1185">Reference proteome</keyword>
<protein>
    <submittedName>
        <fullName evidence="2">Uncharacterized protein</fullName>
    </submittedName>
</protein>
<proteinExistence type="predicted"/>
<reference evidence="2 3" key="1">
    <citation type="journal article" date="2019" name="Nat. Ecol. Evol.">
        <title>Megaphylogeny resolves global patterns of mushroom evolution.</title>
        <authorList>
            <person name="Varga T."/>
            <person name="Krizsan K."/>
            <person name="Foldi C."/>
            <person name="Dima B."/>
            <person name="Sanchez-Garcia M."/>
            <person name="Sanchez-Ramirez S."/>
            <person name="Szollosi G.J."/>
            <person name="Szarkandi J.G."/>
            <person name="Papp V."/>
            <person name="Albert L."/>
            <person name="Andreopoulos W."/>
            <person name="Angelini C."/>
            <person name="Antonin V."/>
            <person name="Barry K.W."/>
            <person name="Bougher N.L."/>
            <person name="Buchanan P."/>
            <person name="Buyck B."/>
            <person name="Bense V."/>
            <person name="Catcheside P."/>
            <person name="Chovatia M."/>
            <person name="Cooper J."/>
            <person name="Damon W."/>
            <person name="Desjardin D."/>
            <person name="Finy P."/>
            <person name="Geml J."/>
            <person name="Haridas S."/>
            <person name="Hughes K."/>
            <person name="Justo A."/>
            <person name="Karasinski D."/>
            <person name="Kautmanova I."/>
            <person name="Kiss B."/>
            <person name="Kocsube S."/>
            <person name="Kotiranta H."/>
            <person name="LaButti K.M."/>
            <person name="Lechner B.E."/>
            <person name="Liimatainen K."/>
            <person name="Lipzen A."/>
            <person name="Lukacs Z."/>
            <person name="Mihaltcheva S."/>
            <person name="Morgado L.N."/>
            <person name="Niskanen T."/>
            <person name="Noordeloos M.E."/>
            <person name="Ohm R.A."/>
            <person name="Ortiz-Santana B."/>
            <person name="Ovrebo C."/>
            <person name="Racz N."/>
            <person name="Riley R."/>
            <person name="Savchenko A."/>
            <person name="Shiryaev A."/>
            <person name="Soop K."/>
            <person name="Spirin V."/>
            <person name="Szebenyi C."/>
            <person name="Tomsovsky M."/>
            <person name="Tulloss R.E."/>
            <person name="Uehling J."/>
            <person name="Grigoriev I.V."/>
            <person name="Vagvolgyi C."/>
            <person name="Papp T."/>
            <person name="Martin F.M."/>
            <person name="Miettinen O."/>
            <person name="Hibbett D.S."/>
            <person name="Nagy L.G."/>
        </authorList>
    </citation>
    <scope>NUCLEOTIDE SEQUENCE [LARGE SCALE GENOMIC DNA]</scope>
    <source>
        <strain evidence="2 3">CBS 309.79</strain>
    </source>
</reference>
<accession>A0A5C3QA60</accession>
<dbReference type="OrthoDB" id="2859596at2759"/>